<dbReference type="SUPFAM" id="SSF52540">
    <property type="entry name" value="P-loop containing nucleoside triphosphate hydrolases"/>
    <property type="match status" value="1"/>
</dbReference>
<sequence>MKVSPALKDRALLRRVLGLVGPYWFFVASSLICAAVSVAAQLLVPILCGDAIDAMLGMGRVDFALVGRVAFAIALSTAIAAAAQWVLAACNNRIAFRVSRDLRLKAMAKLQRLPLAYLDRHPSGDLVSRMIADVDTFSDGLLLGFTQFFSGVLTIAGTLVLMARIHLGVTAVVVVLTPLSLFAAGFITRRTYRYFRDQTAIRGEQTALVEEQIQGQRVVQAFGHEEESLAAFDDVNDRLRDASVKAVFFSSLTNPVTRFVNSVVYAAVGLTGALLALGGGISVGQLSVFLSYANQYAKPFNEISGVVTELQNALACIQRVFDLLDAPDQIPDAAGAAVLEPDGRVKLENVSFSYVPERPLIEHFHLDVQPGQRIAIVGPTGCGKTTLINLLLRFYDVNDGAISAAGQDIRTVTRASLRKSYGMVLQDTWLRAGTIRENIAYGKPEATLEEITAAAQAAHAHSFIRRLPQGYDTVIAEDGGNLSQGQKQLLCIARVMLCLPPMLILDEATSSIDTRTEIKIQKAFAAMMEGRTSFIVAHRLSTIREADVILVMRDGKIIEQGDHRSLLAQGGFYAALYNSQFDTAP</sequence>
<evidence type="ECO:0000256" key="3">
    <source>
        <dbReference type="ARBA" id="ARBA00022692"/>
    </source>
</evidence>
<organism evidence="11 12">
    <name type="scientific">Candidatus Avoscillospira stercorigallinarum</name>
    <dbReference type="NCBI Taxonomy" id="2840708"/>
    <lineage>
        <taxon>Bacteria</taxon>
        <taxon>Bacillati</taxon>
        <taxon>Bacillota</taxon>
        <taxon>Clostridia</taxon>
        <taxon>Eubacteriales</taxon>
        <taxon>Oscillospiraceae</taxon>
        <taxon>Oscillospiraceae incertae sedis</taxon>
        <taxon>Candidatus Avoscillospira</taxon>
    </lineage>
</organism>
<dbReference type="InterPro" id="IPR003439">
    <property type="entry name" value="ABC_transporter-like_ATP-bd"/>
</dbReference>
<keyword evidence="3 8" id="KW-0812">Transmembrane</keyword>
<dbReference type="InterPro" id="IPR017871">
    <property type="entry name" value="ABC_transporter-like_CS"/>
</dbReference>
<dbReference type="GO" id="GO:0005886">
    <property type="term" value="C:plasma membrane"/>
    <property type="evidence" value="ECO:0007669"/>
    <property type="project" value="UniProtKB-SubCell"/>
</dbReference>
<evidence type="ECO:0000256" key="4">
    <source>
        <dbReference type="ARBA" id="ARBA00022741"/>
    </source>
</evidence>
<protein>
    <submittedName>
        <fullName evidence="11">ABC transporter ATP-binding protein</fullName>
    </submittedName>
</protein>
<evidence type="ECO:0000256" key="5">
    <source>
        <dbReference type="ARBA" id="ARBA00022840"/>
    </source>
</evidence>
<keyword evidence="5 11" id="KW-0067">ATP-binding</keyword>
<dbReference type="Gene3D" id="3.40.50.300">
    <property type="entry name" value="P-loop containing nucleotide triphosphate hydrolases"/>
    <property type="match status" value="1"/>
</dbReference>
<dbReference type="CDD" id="cd18547">
    <property type="entry name" value="ABC_6TM_Tm288_like"/>
    <property type="match status" value="1"/>
</dbReference>
<dbReference type="InterPro" id="IPR027417">
    <property type="entry name" value="P-loop_NTPase"/>
</dbReference>
<proteinExistence type="predicted"/>
<dbReference type="Pfam" id="PF00005">
    <property type="entry name" value="ABC_tran"/>
    <property type="match status" value="1"/>
</dbReference>
<dbReference type="GO" id="GO:0090374">
    <property type="term" value="P:oligopeptide export from mitochondrion"/>
    <property type="evidence" value="ECO:0007669"/>
    <property type="project" value="TreeGrafter"/>
</dbReference>
<feature type="transmembrane region" description="Helical" evidence="8">
    <location>
        <begin position="21"/>
        <end position="43"/>
    </location>
</feature>
<gene>
    <name evidence="11" type="ORF">IAA67_07575</name>
</gene>
<dbReference type="GO" id="GO:0005524">
    <property type="term" value="F:ATP binding"/>
    <property type="evidence" value="ECO:0007669"/>
    <property type="project" value="UniProtKB-KW"/>
</dbReference>
<dbReference type="PANTHER" id="PTHR43394">
    <property type="entry name" value="ATP-DEPENDENT PERMEASE MDL1, MITOCHONDRIAL"/>
    <property type="match status" value="1"/>
</dbReference>
<dbReference type="GO" id="GO:0016887">
    <property type="term" value="F:ATP hydrolysis activity"/>
    <property type="evidence" value="ECO:0007669"/>
    <property type="project" value="InterPro"/>
</dbReference>
<feature type="domain" description="ABC transmembrane type-1" evidence="10">
    <location>
        <begin position="30"/>
        <end position="312"/>
    </location>
</feature>
<keyword evidence="7 8" id="KW-0472">Membrane</keyword>
<dbReference type="PROSITE" id="PS50929">
    <property type="entry name" value="ABC_TM1F"/>
    <property type="match status" value="1"/>
</dbReference>
<comment type="caution">
    <text evidence="11">The sequence shown here is derived from an EMBL/GenBank/DDBJ whole genome shotgun (WGS) entry which is preliminary data.</text>
</comment>
<dbReference type="FunFam" id="3.40.50.300:FF:000287">
    <property type="entry name" value="Multidrug ABC transporter ATP-binding protein"/>
    <property type="match status" value="1"/>
</dbReference>
<dbReference type="InterPro" id="IPR036640">
    <property type="entry name" value="ABC1_TM_sf"/>
</dbReference>
<evidence type="ECO:0000256" key="1">
    <source>
        <dbReference type="ARBA" id="ARBA00004651"/>
    </source>
</evidence>
<dbReference type="PANTHER" id="PTHR43394:SF7">
    <property type="entry name" value="ABC TRANSPORTER B FAMILY MEMBER 28"/>
    <property type="match status" value="1"/>
</dbReference>
<keyword evidence="2" id="KW-0813">Transport</keyword>
<comment type="subcellular location">
    <subcellularLocation>
        <location evidence="1">Cell membrane</location>
        <topology evidence="1">Multi-pass membrane protein</topology>
    </subcellularLocation>
</comment>
<dbReference type="CDD" id="cd03254">
    <property type="entry name" value="ABCC_Glucan_exporter_like"/>
    <property type="match status" value="1"/>
</dbReference>
<evidence type="ECO:0000256" key="7">
    <source>
        <dbReference type="ARBA" id="ARBA00023136"/>
    </source>
</evidence>
<evidence type="ECO:0000313" key="12">
    <source>
        <dbReference type="Proteomes" id="UP000886874"/>
    </source>
</evidence>
<dbReference type="Gene3D" id="1.20.1560.10">
    <property type="entry name" value="ABC transporter type 1, transmembrane domain"/>
    <property type="match status" value="1"/>
</dbReference>
<reference evidence="11" key="1">
    <citation type="submission" date="2020-10" db="EMBL/GenBank/DDBJ databases">
        <authorList>
            <person name="Gilroy R."/>
        </authorList>
    </citation>
    <scope>NUCLEOTIDE SEQUENCE</scope>
    <source>
        <strain evidence="11">ChiSjej2B20-13462</strain>
    </source>
</reference>
<name>A0A9D0Z932_9FIRM</name>
<feature type="transmembrane region" description="Helical" evidence="8">
    <location>
        <begin position="140"/>
        <end position="161"/>
    </location>
</feature>
<dbReference type="InterPro" id="IPR011527">
    <property type="entry name" value="ABC1_TM_dom"/>
</dbReference>
<evidence type="ECO:0000259" key="10">
    <source>
        <dbReference type="PROSITE" id="PS50929"/>
    </source>
</evidence>
<evidence type="ECO:0000259" key="9">
    <source>
        <dbReference type="PROSITE" id="PS50893"/>
    </source>
</evidence>
<accession>A0A9D0Z932</accession>
<dbReference type="SMART" id="SM00382">
    <property type="entry name" value="AAA"/>
    <property type="match status" value="1"/>
</dbReference>
<reference evidence="11" key="2">
    <citation type="journal article" date="2021" name="PeerJ">
        <title>Extensive microbial diversity within the chicken gut microbiome revealed by metagenomics and culture.</title>
        <authorList>
            <person name="Gilroy R."/>
            <person name="Ravi A."/>
            <person name="Getino M."/>
            <person name="Pursley I."/>
            <person name="Horton D.L."/>
            <person name="Alikhan N.F."/>
            <person name="Baker D."/>
            <person name="Gharbi K."/>
            <person name="Hall N."/>
            <person name="Watson M."/>
            <person name="Adriaenssens E.M."/>
            <person name="Foster-Nyarko E."/>
            <person name="Jarju S."/>
            <person name="Secka A."/>
            <person name="Antonio M."/>
            <person name="Oren A."/>
            <person name="Chaudhuri R.R."/>
            <person name="La Ragione R."/>
            <person name="Hildebrand F."/>
            <person name="Pallen M.J."/>
        </authorList>
    </citation>
    <scope>NUCLEOTIDE SEQUENCE</scope>
    <source>
        <strain evidence="11">ChiSjej2B20-13462</strain>
    </source>
</reference>
<dbReference type="Proteomes" id="UP000886874">
    <property type="component" value="Unassembled WGS sequence"/>
</dbReference>
<evidence type="ECO:0000256" key="6">
    <source>
        <dbReference type="ARBA" id="ARBA00022989"/>
    </source>
</evidence>
<dbReference type="GO" id="GO:0015421">
    <property type="term" value="F:ABC-type oligopeptide transporter activity"/>
    <property type="evidence" value="ECO:0007669"/>
    <property type="project" value="TreeGrafter"/>
</dbReference>
<keyword evidence="4" id="KW-0547">Nucleotide-binding</keyword>
<dbReference type="EMBL" id="DVFN01000108">
    <property type="protein sequence ID" value="HIQ70170.1"/>
    <property type="molecule type" value="Genomic_DNA"/>
</dbReference>
<feature type="transmembrane region" description="Helical" evidence="8">
    <location>
        <begin position="167"/>
        <end position="187"/>
    </location>
</feature>
<dbReference type="AlphaFoldDB" id="A0A9D0Z932"/>
<feature type="domain" description="ABC transporter" evidence="9">
    <location>
        <begin position="345"/>
        <end position="579"/>
    </location>
</feature>
<dbReference type="Pfam" id="PF00664">
    <property type="entry name" value="ABC_membrane"/>
    <property type="match status" value="1"/>
</dbReference>
<evidence type="ECO:0000256" key="8">
    <source>
        <dbReference type="SAM" id="Phobius"/>
    </source>
</evidence>
<dbReference type="PROSITE" id="PS50893">
    <property type="entry name" value="ABC_TRANSPORTER_2"/>
    <property type="match status" value="1"/>
</dbReference>
<feature type="transmembrane region" description="Helical" evidence="8">
    <location>
        <begin position="263"/>
        <end position="292"/>
    </location>
</feature>
<dbReference type="PROSITE" id="PS00211">
    <property type="entry name" value="ABC_TRANSPORTER_1"/>
    <property type="match status" value="1"/>
</dbReference>
<dbReference type="InterPro" id="IPR003593">
    <property type="entry name" value="AAA+_ATPase"/>
</dbReference>
<keyword evidence="6 8" id="KW-1133">Transmembrane helix</keyword>
<evidence type="ECO:0000313" key="11">
    <source>
        <dbReference type="EMBL" id="HIQ70170.1"/>
    </source>
</evidence>
<dbReference type="InterPro" id="IPR039421">
    <property type="entry name" value="Type_1_exporter"/>
</dbReference>
<feature type="transmembrane region" description="Helical" evidence="8">
    <location>
        <begin position="63"/>
        <end position="87"/>
    </location>
</feature>
<dbReference type="SUPFAM" id="SSF90123">
    <property type="entry name" value="ABC transporter transmembrane region"/>
    <property type="match status" value="1"/>
</dbReference>
<evidence type="ECO:0000256" key="2">
    <source>
        <dbReference type="ARBA" id="ARBA00022448"/>
    </source>
</evidence>